<organism evidence="1 2">
    <name type="scientific">Linum tenue</name>
    <dbReference type="NCBI Taxonomy" id="586396"/>
    <lineage>
        <taxon>Eukaryota</taxon>
        <taxon>Viridiplantae</taxon>
        <taxon>Streptophyta</taxon>
        <taxon>Embryophyta</taxon>
        <taxon>Tracheophyta</taxon>
        <taxon>Spermatophyta</taxon>
        <taxon>Magnoliopsida</taxon>
        <taxon>eudicotyledons</taxon>
        <taxon>Gunneridae</taxon>
        <taxon>Pentapetalae</taxon>
        <taxon>rosids</taxon>
        <taxon>fabids</taxon>
        <taxon>Malpighiales</taxon>
        <taxon>Linaceae</taxon>
        <taxon>Linum</taxon>
    </lineage>
</organism>
<sequence length="210" mass="23664">MKDRNVLHIHMVYKGSMAERAAFGVARWRLPVSARRTMRNNRPTRKERGESESLWARSSFSVKRANSSIDLETSPANVFLGGWLYNQSPLEFLPAIFFGFSVLTQPSSRPSPNRDVHHLAVSDLPNVFVYASSQISFVLKIFCSLSYVWIRRLVALLSKRMNNYIMPCDALADASRNGVAHEAVQSMKKVSKTMTESEARQILGVSENAP</sequence>
<gene>
    <name evidence="1" type="ORF">LITE_LOCUS49245</name>
</gene>
<accession>A0AAV0RPX7</accession>
<keyword evidence="2" id="KW-1185">Reference proteome</keyword>
<dbReference type="Proteomes" id="UP001154282">
    <property type="component" value="Unassembled WGS sequence"/>
</dbReference>
<comment type="caution">
    <text evidence="1">The sequence shown here is derived from an EMBL/GenBank/DDBJ whole genome shotgun (WGS) entry which is preliminary data.</text>
</comment>
<dbReference type="AlphaFoldDB" id="A0AAV0RPX7"/>
<evidence type="ECO:0000313" key="2">
    <source>
        <dbReference type="Proteomes" id="UP001154282"/>
    </source>
</evidence>
<name>A0AAV0RPX7_9ROSI</name>
<proteinExistence type="predicted"/>
<dbReference type="EMBL" id="CAMGYJ010000011">
    <property type="protein sequence ID" value="CAI0559490.1"/>
    <property type="molecule type" value="Genomic_DNA"/>
</dbReference>
<protein>
    <submittedName>
        <fullName evidence="1">Uncharacterized protein</fullName>
    </submittedName>
</protein>
<evidence type="ECO:0000313" key="1">
    <source>
        <dbReference type="EMBL" id="CAI0559490.1"/>
    </source>
</evidence>
<reference evidence="1" key="1">
    <citation type="submission" date="2022-08" db="EMBL/GenBank/DDBJ databases">
        <authorList>
            <person name="Gutierrez-Valencia J."/>
        </authorList>
    </citation>
    <scope>NUCLEOTIDE SEQUENCE</scope>
</reference>